<comment type="subcellular location">
    <subcellularLocation>
        <location evidence="1">Cell membrane</location>
        <topology evidence="1">Single-pass membrane protein</topology>
    </subcellularLocation>
</comment>
<evidence type="ECO:0000256" key="1">
    <source>
        <dbReference type="ARBA" id="ARBA00004162"/>
    </source>
</evidence>
<evidence type="ECO:0000313" key="9">
    <source>
        <dbReference type="Proteomes" id="UP001565283"/>
    </source>
</evidence>
<proteinExistence type="predicted"/>
<dbReference type="EMBL" id="JBCLSH010000025">
    <property type="protein sequence ID" value="MEY8444013.1"/>
    <property type="molecule type" value="Genomic_DNA"/>
</dbReference>
<evidence type="ECO:0000256" key="4">
    <source>
        <dbReference type="ARBA" id="ARBA00022989"/>
    </source>
</evidence>
<dbReference type="InterPro" id="IPR007168">
    <property type="entry name" value="Phageshock_PspC_N"/>
</dbReference>
<dbReference type="PANTHER" id="PTHR33885">
    <property type="entry name" value="PHAGE SHOCK PROTEIN C"/>
    <property type="match status" value="1"/>
</dbReference>
<evidence type="ECO:0000256" key="2">
    <source>
        <dbReference type="ARBA" id="ARBA00022475"/>
    </source>
</evidence>
<keyword evidence="9" id="KW-1185">Reference proteome</keyword>
<keyword evidence="4 6" id="KW-1133">Transmembrane helix</keyword>
<organism evidence="8 9">
    <name type="scientific">Lactococcus ileimucosae</name>
    <dbReference type="NCBI Taxonomy" id="2941329"/>
    <lineage>
        <taxon>Bacteria</taxon>
        <taxon>Bacillati</taxon>
        <taxon>Bacillota</taxon>
        <taxon>Bacilli</taxon>
        <taxon>Lactobacillales</taxon>
        <taxon>Streptococcaceae</taxon>
        <taxon>Lactococcus</taxon>
    </lineage>
</organism>
<gene>
    <name evidence="8" type="ORF">AALA52_07145</name>
</gene>
<dbReference type="PANTHER" id="PTHR33885:SF3">
    <property type="entry name" value="PHAGE SHOCK PROTEIN C"/>
    <property type="match status" value="1"/>
</dbReference>
<sequence length="142" mass="16659">MSQKQLTKSSSNRMLTGTIAGICEYFGWSPDIITFVRILYVLLAFGSWGTLIPVYFVASWIIPSAGQGQRRQGDYQEHWERKSQNFDSRVDEWTDKMGQWSEDYSDKWANRYANKQTNKKGKRKIKEAEPIIDEKEDDWSDF</sequence>
<evidence type="ECO:0000256" key="5">
    <source>
        <dbReference type="ARBA" id="ARBA00023136"/>
    </source>
</evidence>
<dbReference type="InterPro" id="IPR052027">
    <property type="entry name" value="PspC"/>
</dbReference>
<keyword evidence="2" id="KW-1003">Cell membrane</keyword>
<feature type="domain" description="Phage shock protein PspC N-terminal" evidence="7">
    <location>
        <begin position="4"/>
        <end position="64"/>
    </location>
</feature>
<protein>
    <submittedName>
        <fullName evidence="8">PspC domain-containing protein</fullName>
    </submittedName>
</protein>
<keyword evidence="3 6" id="KW-0812">Transmembrane</keyword>
<dbReference type="Proteomes" id="UP001565283">
    <property type="component" value="Unassembled WGS sequence"/>
</dbReference>
<evidence type="ECO:0000256" key="3">
    <source>
        <dbReference type="ARBA" id="ARBA00022692"/>
    </source>
</evidence>
<reference evidence="8 9" key="1">
    <citation type="submission" date="2024-03" db="EMBL/GenBank/DDBJ databases">
        <title>Mouse gut bacterial collection (mGBC) of GemPharmatech.</title>
        <authorList>
            <person name="He Y."/>
            <person name="Dong L."/>
            <person name="Wu D."/>
            <person name="Gao X."/>
            <person name="Lin Z."/>
        </authorList>
    </citation>
    <scope>NUCLEOTIDE SEQUENCE [LARGE SCALE GENOMIC DNA]</scope>
    <source>
        <strain evidence="8 9">61-15</strain>
    </source>
</reference>
<evidence type="ECO:0000313" key="8">
    <source>
        <dbReference type="EMBL" id="MEY8444013.1"/>
    </source>
</evidence>
<keyword evidence="5 6" id="KW-0472">Membrane</keyword>
<accession>A0ABV4D387</accession>
<evidence type="ECO:0000256" key="6">
    <source>
        <dbReference type="SAM" id="Phobius"/>
    </source>
</evidence>
<feature type="transmembrane region" description="Helical" evidence="6">
    <location>
        <begin position="38"/>
        <end position="62"/>
    </location>
</feature>
<comment type="caution">
    <text evidence="8">The sequence shown here is derived from an EMBL/GenBank/DDBJ whole genome shotgun (WGS) entry which is preliminary data.</text>
</comment>
<evidence type="ECO:0000259" key="7">
    <source>
        <dbReference type="Pfam" id="PF04024"/>
    </source>
</evidence>
<dbReference type="RefSeq" id="WP_251713528.1">
    <property type="nucleotide sequence ID" value="NZ_CALPDE010000032.1"/>
</dbReference>
<dbReference type="Pfam" id="PF04024">
    <property type="entry name" value="PspC"/>
    <property type="match status" value="1"/>
</dbReference>
<name>A0ABV4D387_9LACT</name>